<dbReference type="Proteomes" id="UP000281553">
    <property type="component" value="Unassembled WGS sequence"/>
</dbReference>
<proteinExistence type="predicted"/>
<dbReference type="EMBL" id="UYRU01093628">
    <property type="protein sequence ID" value="VDN38656.1"/>
    <property type="molecule type" value="Genomic_DNA"/>
</dbReference>
<dbReference type="AlphaFoldDB" id="A0A3P7R665"/>
<keyword evidence="3" id="KW-1185">Reference proteome</keyword>
<gene>
    <name evidence="2" type="ORF">DILT_LOCUS17657</name>
</gene>
<protein>
    <submittedName>
        <fullName evidence="2">Uncharacterized protein</fullName>
    </submittedName>
</protein>
<reference evidence="2 3" key="1">
    <citation type="submission" date="2018-11" db="EMBL/GenBank/DDBJ databases">
        <authorList>
            <consortium name="Pathogen Informatics"/>
        </authorList>
    </citation>
    <scope>NUCLEOTIDE SEQUENCE [LARGE SCALE GENOMIC DNA]</scope>
</reference>
<evidence type="ECO:0000313" key="2">
    <source>
        <dbReference type="EMBL" id="VDN38656.1"/>
    </source>
</evidence>
<sequence length="123" mass="13017">MLSNIERAVQMPNAEIAHNALQTLGILLSFDTASLEARSGPQTVADIWLSFWRTWISIGHSFVSSFVTASPSAGSGTTTPPNNNNSSVLSTSGRVNSNGPVAADTATTQPVKSVIPYYSSIYL</sequence>
<evidence type="ECO:0000256" key="1">
    <source>
        <dbReference type="SAM" id="MobiDB-lite"/>
    </source>
</evidence>
<accession>A0A3P7R665</accession>
<feature type="compositionally biased region" description="Polar residues" evidence="1">
    <location>
        <begin position="93"/>
        <end position="104"/>
    </location>
</feature>
<feature type="compositionally biased region" description="Low complexity" evidence="1">
    <location>
        <begin position="69"/>
        <end position="92"/>
    </location>
</feature>
<organism evidence="2 3">
    <name type="scientific">Dibothriocephalus latus</name>
    <name type="common">Fish tapeworm</name>
    <name type="synonym">Diphyllobothrium latum</name>
    <dbReference type="NCBI Taxonomy" id="60516"/>
    <lineage>
        <taxon>Eukaryota</taxon>
        <taxon>Metazoa</taxon>
        <taxon>Spiralia</taxon>
        <taxon>Lophotrochozoa</taxon>
        <taxon>Platyhelminthes</taxon>
        <taxon>Cestoda</taxon>
        <taxon>Eucestoda</taxon>
        <taxon>Diphyllobothriidea</taxon>
        <taxon>Diphyllobothriidae</taxon>
        <taxon>Dibothriocephalus</taxon>
    </lineage>
</organism>
<feature type="region of interest" description="Disordered" evidence="1">
    <location>
        <begin position="69"/>
        <end position="104"/>
    </location>
</feature>
<evidence type="ECO:0000313" key="3">
    <source>
        <dbReference type="Proteomes" id="UP000281553"/>
    </source>
</evidence>
<name>A0A3P7R665_DIBLA</name>